<accession>A0ABY3TGP1</accession>
<name>A0ABY3TGP1_9MICO</name>
<dbReference type="GO" id="GO:0016787">
    <property type="term" value="F:hydrolase activity"/>
    <property type="evidence" value="ECO:0007669"/>
    <property type="project" value="UniProtKB-KW"/>
</dbReference>
<protein>
    <submittedName>
        <fullName evidence="3">Alpha/beta hydrolase</fullName>
    </submittedName>
</protein>
<sequence>MRDGLLGRDVTVTTADGRRLHSMVAGDGDGDDLVVLEAGLGGSGLTWGLVHGILARTHRVVAYDRAGLGDSDPDPAPRDLDRLADDLEAVIAAFPHRRLVLAGHSWGGPIVRVVAARRIAQGLATAGVVLVDPSDERARAYASPAARVGFGAQAALLVPLARLGLLRRLHRIALAGLREPLLAAATDAAGSVRAARATAAEQRHLLPGLEGLVGSASPLPGIPVRVISGTTAGPLTRGQRRDLVRSHRASAAAFGQGGWIPAPRSEHMVPVTDPDLVATAIHDLL</sequence>
<keyword evidence="1 3" id="KW-0378">Hydrolase</keyword>
<dbReference type="Gene3D" id="3.40.50.1820">
    <property type="entry name" value="alpha/beta hydrolase"/>
    <property type="match status" value="1"/>
</dbReference>
<dbReference type="Proteomes" id="UP001649473">
    <property type="component" value="Chromosome"/>
</dbReference>
<evidence type="ECO:0000313" key="3">
    <source>
        <dbReference type="EMBL" id="UKF26312.1"/>
    </source>
</evidence>
<dbReference type="Pfam" id="PF12697">
    <property type="entry name" value="Abhydrolase_6"/>
    <property type="match status" value="1"/>
</dbReference>
<evidence type="ECO:0000313" key="4">
    <source>
        <dbReference type="Proteomes" id="UP001649473"/>
    </source>
</evidence>
<dbReference type="PANTHER" id="PTHR43798:SF31">
    <property type="entry name" value="AB HYDROLASE SUPERFAMILY PROTEIN YCLE"/>
    <property type="match status" value="1"/>
</dbReference>
<evidence type="ECO:0000259" key="2">
    <source>
        <dbReference type="Pfam" id="PF12697"/>
    </source>
</evidence>
<dbReference type="RefSeq" id="WP_081840979.1">
    <property type="nucleotide sequence ID" value="NZ_CP083439.1"/>
</dbReference>
<reference evidence="4" key="1">
    <citation type="submission" date="2024-08" db="EMBL/GenBank/DDBJ databases">
        <title>Description of the novel species Clavibacter lycopersicum isolated from tomato seeds.</title>
        <authorList>
            <person name="Arizala E.D."/>
            <person name="Dobhal S."/>
            <person name="Alvarez A."/>
            <person name="Arif M."/>
        </authorList>
    </citation>
    <scope>NUCLEOTIDE SEQUENCE [LARGE SCALE GENOMIC DNA]</scope>
    <source>
        <strain evidence="4">A6099</strain>
    </source>
</reference>
<proteinExistence type="predicted"/>
<feature type="domain" description="AB hydrolase-1" evidence="2">
    <location>
        <begin position="34"/>
        <end position="279"/>
    </location>
</feature>
<dbReference type="InterPro" id="IPR029058">
    <property type="entry name" value="AB_hydrolase_fold"/>
</dbReference>
<gene>
    <name evidence="3" type="ORF">KYT88_06340</name>
</gene>
<evidence type="ECO:0000256" key="1">
    <source>
        <dbReference type="ARBA" id="ARBA00022801"/>
    </source>
</evidence>
<keyword evidence="4" id="KW-1185">Reference proteome</keyword>
<dbReference type="PANTHER" id="PTHR43798">
    <property type="entry name" value="MONOACYLGLYCEROL LIPASE"/>
    <property type="match status" value="1"/>
</dbReference>
<organism evidence="3 4">
    <name type="scientific">Clavibacter seminis</name>
    <dbReference type="NCBI Taxonomy" id="2860285"/>
    <lineage>
        <taxon>Bacteria</taxon>
        <taxon>Bacillati</taxon>
        <taxon>Actinomycetota</taxon>
        <taxon>Actinomycetes</taxon>
        <taxon>Micrococcales</taxon>
        <taxon>Microbacteriaceae</taxon>
        <taxon>Clavibacter</taxon>
    </lineage>
</organism>
<dbReference type="SUPFAM" id="SSF53474">
    <property type="entry name" value="alpha/beta-Hydrolases"/>
    <property type="match status" value="1"/>
</dbReference>
<dbReference type="EMBL" id="CP083439">
    <property type="protein sequence ID" value="UKF26312.1"/>
    <property type="molecule type" value="Genomic_DNA"/>
</dbReference>
<dbReference type="InterPro" id="IPR050266">
    <property type="entry name" value="AB_hydrolase_sf"/>
</dbReference>
<dbReference type="InterPro" id="IPR000073">
    <property type="entry name" value="AB_hydrolase_1"/>
</dbReference>